<dbReference type="Proteomes" id="UP000829998">
    <property type="component" value="Chromosome"/>
</dbReference>
<name>A0ABY4LSF6_9FLAO</name>
<dbReference type="EMBL" id="CP096829">
    <property type="protein sequence ID" value="UPZ15149.1"/>
    <property type="molecule type" value="Genomic_DNA"/>
</dbReference>
<gene>
    <name evidence="2" type="ORF">M0M44_20625</name>
</gene>
<keyword evidence="1" id="KW-0732">Signal</keyword>
<keyword evidence="3" id="KW-1185">Reference proteome</keyword>
<reference evidence="2 3" key="1">
    <citation type="submission" date="2022-04" db="EMBL/GenBank/DDBJ databases">
        <authorList>
            <person name="Ra J.-S."/>
            <person name="Kim S.-B."/>
        </authorList>
    </citation>
    <scope>NUCLEOTIDE SEQUENCE [LARGE SCALE GENOMIC DNA]</scope>
    <source>
        <strain evidence="2 3">MMS21-Er5</strain>
    </source>
</reference>
<evidence type="ECO:0000256" key="1">
    <source>
        <dbReference type="SAM" id="SignalP"/>
    </source>
</evidence>
<organism evidence="2 3">
    <name type="scientific">Flavobacterium humidisoli</name>
    <dbReference type="NCBI Taxonomy" id="2937442"/>
    <lineage>
        <taxon>Bacteria</taxon>
        <taxon>Pseudomonadati</taxon>
        <taxon>Bacteroidota</taxon>
        <taxon>Flavobacteriia</taxon>
        <taxon>Flavobacteriales</taxon>
        <taxon>Flavobacteriaceae</taxon>
        <taxon>Flavobacterium</taxon>
    </lineage>
</organism>
<protein>
    <submittedName>
        <fullName evidence="2">Uncharacterized protein</fullName>
    </submittedName>
</protein>
<evidence type="ECO:0000313" key="3">
    <source>
        <dbReference type="Proteomes" id="UP000829998"/>
    </source>
</evidence>
<evidence type="ECO:0000313" key="2">
    <source>
        <dbReference type="EMBL" id="UPZ15149.1"/>
    </source>
</evidence>
<dbReference type="RefSeq" id="WP_248727408.1">
    <property type="nucleotide sequence ID" value="NZ_CP096829.1"/>
</dbReference>
<accession>A0ABY4LSF6</accession>
<feature type="signal peptide" evidence="1">
    <location>
        <begin position="1"/>
        <end position="20"/>
    </location>
</feature>
<proteinExistence type="predicted"/>
<feature type="chain" id="PRO_5045189054" evidence="1">
    <location>
        <begin position="21"/>
        <end position="550"/>
    </location>
</feature>
<sequence length="550" mass="58931">MKKIFFTFIIMMFTMVQSFAQVNETVVIGGKQKGDANAAVEVVSKNGTKGFMPPRFTTAQATTKAASLTTASKGLVIYDTDENCIKTWLGTKWSDCLGSASGSKLTYNCVSSAIKGSYFTDKPVTENEYMEVSVVVEKPGPFTFYSETKNGVRFYLSSVFTEANTTPQLIKVPAVGVPAASGTFTYNLFDMTGAAVCTANANFTTTVVDNKATFTINCATTGLQGNIVEGIPLSNQALVVKVTVTKPGTYYIKTNTVNGIAFEGSGEVYEGTYEIIVPAKSGNPTWNTATNGLVILPLLNKTGASLGCSAKVQVMASVAEFQVVSCDFKLEGMHYVDNFYFFMNGDDVSKSAIKILVNVTKPGPYDFNYPVFASEKFGLQFLSNSSFFTKTGIQEIVLQGKGIVDYPASQSQGVTYRSSVNNYGPPICANELAIGFYTTWATFSSSTLTLDSNAINTLTNFLDINKPIPLDKTIQVTGFVVNTKGPVFIKGTANGVTFTNSSRITSTPGSIVALDFTLSGTWVKAGDTTVPLYNEDGAFVGTIVIPFPAL</sequence>